<reference evidence="1" key="1">
    <citation type="journal article" date="2014" name="PLoS ONE">
        <title>Sequential Isolation in a Patient of Raoultella planticola and Escherichia coli Bearing a Novel ISCR1 Element Carrying blaNDM-1.</title>
        <authorList>
            <person name="Li J."/>
            <person name="Lan R."/>
            <person name="Xiong Y."/>
            <person name="Ye C."/>
            <person name="Yuan M."/>
            <person name="Liu X."/>
            <person name="Chen X."/>
            <person name="Yu D."/>
            <person name="Liu B."/>
            <person name="Lin W."/>
            <person name="Bai X."/>
            <person name="Wang Y."/>
            <person name="Sun Q."/>
            <person name="Wang Y."/>
            <person name="Zhao H."/>
            <person name="Meng Q."/>
            <person name="Chen Q."/>
            <person name="Zhao A."/>
            <person name="Xu J."/>
        </authorList>
    </citation>
    <scope>NUCLEOTIDE SEQUENCE</scope>
    <source>
        <strain evidence="1">KpNDM1</strain>
        <plasmid evidence="1">pKpNDM1</plasmid>
    </source>
</reference>
<dbReference type="GeneID" id="93757024"/>
<accession>W8CTB4</accession>
<geneLocation type="plasmid" evidence="1">
    <name>pKpNDM1</name>
</geneLocation>
<dbReference type="EMBL" id="JX515588">
    <property type="protein sequence ID" value="AGO89178.1"/>
    <property type="molecule type" value="Genomic_DNA"/>
</dbReference>
<gene>
    <name evidence="1" type="ORF">pKpNDM1_00379</name>
</gene>
<dbReference type="InterPro" id="IPR049833">
    <property type="entry name" value="KPN01023-like"/>
</dbReference>
<evidence type="ECO:0000313" key="1">
    <source>
        <dbReference type="EMBL" id="AGO89178.1"/>
    </source>
</evidence>
<dbReference type="RefSeq" id="WP_017901083.1">
    <property type="nucleotide sequence ID" value="NC_023911.1"/>
</dbReference>
<organism evidence="1">
    <name type="scientific">Raoultella planticola</name>
    <name type="common">Klebsiella planticola</name>
    <dbReference type="NCBI Taxonomy" id="575"/>
    <lineage>
        <taxon>Bacteria</taxon>
        <taxon>Pseudomonadati</taxon>
        <taxon>Pseudomonadota</taxon>
        <taxon>Gammaproteobacteria</taxon>
        <taxon>Enterobacterales</taxon>
        <taxon>Enterobacteriaceae</taxon>
        <taxon>Klebsiella/Raoultella group</taxon>
        <taxon>Raoultella</taxon>
    </lineage>
</organism>
<keyword evidence="1" id="KW-0614">Plasmid</keyword>
<dbReference type="NCBIfam" id="NF033853">
    <property type="entry name" value="KPN_two_small"/>
    <property type="match status" value="1"/>
</dbReference>
<sequence>MMSNLFALLAAIVLLFIAVYSLVSYLKDQRRSKGSFKR</sequence>
<protein>
    <submittedName>
        <fullName evidence="1">Uncharacterized protein</fullName>
    </submittedName>
</protein>
<dbReference type="AlphaFoldDB" id="W8CTB4"/>
<name>W8CTB4_RAOPL</name>
<proteinExistence type="predicted"/>